<keyword evidence="2" id="KW-0560">Oxidoreductase</keyword>
<sequence length="397" mass="42917">MTEAPSRRPAPLPTERATPLDPPTGLAHLREHQPVSPIAHPDGTTGWLVTSNALVREVLADPRFSSRSELIHSPMRTDPPTPAPRGVFIGMDAPEHPRYRKLLTGQFTVRRIRQLTDRIEQIVEQALDATEAAGQPADLIQTFALPIPSLLICELLGVPYESHEDFERWTNVMSSAGSALADAQAAEAALTAFLAGIVADKRARPTDDVLSGVIHEGSLDDEEALGIALMLLVAGHETTSGMLGLGTLALLTHPGQLALLREDPALIDGAVEELLRYVTIAQFDVGVRAALEDVELGGRLIRAGDSVSVSFIAANRDPDVFDDPDTLDITRPPGRHVAFGHGAHACLGQQLARMELRIAFPALLRRFPGLRLAVPVEEIPVRSEMPVYGAYRLPVGW</sequence>
<dbReference type="InterPro" id="IPR002397">
    <property type="entry name" value="Cyt_P450_B"/>
</dbReference>
<dbReference type="PRINTS" id="PR00385">
    <property type="entry name" value="P450"/>
</dbReference>
<evidence type="ECO:0000313" key="5">
    <source>
        <dbReference type="Proteomes" id="UP001183615"/>
    </source>
</evidence>
<keyword evidence="2" id="KW-0503">Monooxygenase</keyword>
<feature type="region of interest" description="Disordered" evidence="3">
    <location>
        <begin position="1"/>
        <end position="27"/>
    </location>
</feature>
<comment type="similarity">
    <text evidence="1 2">Belongs to the cytochrome P450 family.</text>
</comment>
<keyword evidence="5" id="KW-1185">Reference proteome</keyword>
<name>A0ABU2S7D1_9ACTN</name>
<evidence type="ECO:0000313" key="4">
    <source>
        <dbReference type="EMBL" id="MDT0444881.1"/>
    </source>
</evidence>
<evidence type="ECO:0000256" key="1">
    <source>
        <dbReference type="ARBA" id="ARBA00010617"/>
    </source>
</evidence>
<keyword evidence="2" id="KW-0349">Heme</keyword>
<dbReference type="PANTHER" id="PTHR46696:SF1">
    <property type="entry name" value="CYTOCHROME P450 YJIB-RELATED"/>
    <property type="match status" value="1"/>
</dbReference>
<dbReference type="Proteomes" id="UP001183615">
    <property type="component" value="Unassembled WGS sequence"/>
</dbReference>
<evidence type="ECO:0000256" key="3">
    <source>
        <dbReference type="SAM" id="MobiDB-lite"/>
    </source>
</evidence>
<evidence type="ECO:0000256" key="2">
    <source>
        <dbReference type="RuleBase" id="RU000461"/>
    </source>
</evidence>
<proteinExistence type="inferred from homology"/>
<dbReference type="PANTHER" id="PTHR46696">
    <property type="entry name" value="P450, PUTATIVE (EUROFUNG)-RELATED"/>
    <property type="match status" value="1"/>
</dbReference>
<dbReference type="RefSeq" id="WP_311619121.1">
    <property type="nucleotide sequence ID" value="NZ_JAVREV010000011.1"/>
</dbReference>
<gene>
    <name evidence="4" type="ORF">RM779_20085</name>
</gene>
<dbReference type="EMBL" id="JAVREV010000011">
    <property type="protein sequence ID" value="MDT0444881.1"/>
    <property type="molecule type" value="Genomic_DNA"/>
</dbReference>
<reference evidence="5" key="1">
    <citation type="submission" date="2023-07" db="EMBL/GenBank/DDBJ databases">
        <title>30 novel species of actinomycetes from the DSMZ collection.</title>
        <authorList>
            <person name="Nouioui I."/>
        </authorList>
    </citation>
    <scope>NUCLEOTIDE SEQUENCE [LARGE SCALE GENOMIC DNA]</scope>
    <source>
        <strain evidence="5">DSM 41886</strain>
    </source>
</reference>
<dbReference type="InterPro" id="IPR017972">
    <property type="entry name" value="Cyt_P450_CS"/>
</dbReference>
<protein>
    <submittedName>
        <fullName evidence="4">Cytochrome P450</fullName>
    </submittedName>
</protein>
<accession>A0ABU2S7D1</accession>
<dbReference type="CDD" id="cd11030">
    <property type="entry name" value="CYP105-like"/>
    <property type="match status" value="1"/>
</dbReference>
<dbReference type="PRINTS" id="PR00359">
    <property type="entry name" value="BP450"/>
</dbReference>
<dbReference type="InterPro" id="IPR036396">
    <property type="entry name" value="Cyt_P450_sf"/>
</dbReference>
<dbReference type="Gene3D" id="1.10.630.10">
    <property type="entry name" value="Cytochrome P450"/>
    <property type="match status" value="1"/>
</dbReference>
<dbReference type="PROSITE" id="PS00086">
    <property type="entry name" value="CYTOCHROME_P450"/>
    <property type="match status" value="1"/>
</dbReference>
<comment type="caution">
    <text evidence="4">The sequence shown here is derived from an EMBL/GenBank/DDBJ whole genome shotgun (WGS) entry which is preliminary data.</text>
</comment>
<keyword evidence="2" id="KW-0408">Iron</keyword>
<organism evidence="4 5">
    <name type="scientific">Streptomyces johnsoniae</name>
    <dbReference type="NCBI Taxonomy" id="3075532"/>
    <lineage>
        <taxon>Bacteria</taxon>
        <taxon>Bacillati</taxon>
        <taxon>Actinomycetota</taxon>
        <taxon>Actinomycetes</taxon>
        <taxon>Kitasatosporales</taxon>
        <taxon>Streptomycetaceae</taxon>
        <taxon>Streptomyces</taxon>
    </lineage>
</organism>
<dbReference type="Pfam" id="PF00067">
    <property type="entry name" value="p450"/>
    <property type="match status" value="1"/>
</dbReference>
<dbReference type="InterPro" id="IPR001128">
    <property type="entry name" value="Cyt_P450"/>
</dbReference>
<keyword evidence="2" id="KW-0479">Metal-binding</keyword>
<dbReference type="SUPFAM" id="SSF48264">
    <property type="entry name" value="Cytochrome P450"/>
    <property type="match status" value="1"/>
</dbReference>